<dbReference type="AlphaFoldDB" id="A0A1G9P4G5"/>
<dbReference type="RefSeq" id="WP_089693248.1">
    <property type="nucleotide sequence ID" value="NZ_FNHL01000001.1"/>
</dbReference>
<feature type="domain" description="Peptidase M48" evidence="12">
    <location>
        <begin position="75"/>
        <end position="285"/>
    </location>
</feature>
<dbReference type="OrthoDB" id="28389at2157"/>
<keyword evidence="14" id="KW-1185">Reference proteome</keyword>
<evidence type="ECO:0000313" key="13">
    <source>
        <dbReference type="EMBL" id="SDL93604.1"/>
    </source>
</evidence>
<dbReference type="InterPro" id="IPR001915">
    <property type="entry name" value="Peptidase_M48"/>
</dbReference>
<evidence type="ECO:0000256" key="6">
    <source>
        <dbReference type="ARBA" id="ARBA00022833"/>
    </source>
</evidence>
<dbReference type="PANTHER" id="PTHR43221:SF2">
    <property type="entry name" value="PROTEASE HTPX HOMOLOG"/>
    <property type="match status" value="1"/>
</dbReference>
<keyword evidence="6 10" id="KW-0862">Zinc</keyword>
<dbReference type="PANTHER" id="PTHR43221">
    <property type="entry name" value="PROTEASE HTPX"/>
    <property type="match status" value="1"/>
</dbReference>
<keyword evidence="13" id="KW-0346">Stress response</keyword>
<keyword evidence="7 11" id="KW-1133">Transmembrane helix</keyword>
<proteinExistence type="inferred from homology"/>
<keyword evidence="3 11" id="KW-0812">Transmembrane</keyword>
<evidence type="ECO:0000256" key="11">
    <source>
        <dbReference type="SAM" id="Phobius"/>
    </source>
</evidence>
<keyword evidence="8 10" id="KW-0482">Metalloprotease</keyword>
<dbReference type="Pfam" id="PF01435">
    <property type="entry name" value="Peptidase_M48"/>
    <property type="match status" value="1"/>
</dbReference>
<evidence type="ECO:0000256" key="3">
    <source>
        <dbReference type="ARBA" id="ARBA00022692"/>
    </source>
</evidence>
<dbReference type="GO" id="GO:0046872">
    <property type="term" value="F:metal ion binding"/>
    <property type="evidence" value="ECO:0007669"/>
    <property type="project" value="UniProtKB-KW"/>
</dbReference>
<protein>
    <submittedName>
        <fullName evidence="13">Heat shock protein HtpX</fullName>
    </submittedName>
</protein>
<reference evidence="14" key="1">
    <citation type="submission" date="2016-10" db="EMBL/GenBank/DDBJ databases">
        <authorList>
            <person name="Varghese N."/>
            <person name="Submissions S."/>
        </authorList>
    </citation>
    <scope>NUCLEOTIDE SEQUENCE [LARGE SCALE GENOMIC DNA]</scope>
    <source>
        <strain evidence="14">CGMCC 1.10119</strain>
    </source>
</reference>
<accession>A0A1G9P4G5</accession>
<dbReference type="STRING" id="660521.SAMN04487949_0233"/>
<sequence>MHWSRDVRLVATTVGCGVLVLAGYVAFAALLVGWLRWFGVFVGLGFGCLLFAFLVAGPPLTLRGVDANVLSAEDAPQLLAAVQRLAQQGGVTDPDVAVVDTAEPNAFTVGWGRGATLCVTTGLLATLDRDELEAVLAHELAHATNYDAAVLTVASLPTLLGLSTVETSRDVASEGVQAVFLALLFGVLSAVLVVATAPVVVALSRAREYAADRGAVALTGDPAALASALRTLAQAAKNDEANGPPTTDARELGLVSAFCVVEPVTAPLPWLHPSTERRVARLRDLERSVETT</sequence>
<dbReference type="EMBL" id="FNHL01000001">
    <property type="protein sequence ID" value="SDL93604.1"/>
    <property type="molecule type" value="Genomic_DNA"/>
</dbReference>
<gene>
    <name evidence="13" type="ORF">SAMN04487949_0233</name>
</gene>
<keyword evidence="4" id="KW-0479">Metal-binding</keyword>
<evidence type="ECO:0000256" key="4">
    <source>
        <dbReference type="ARBA" id="ARBA00022723"/>
    </source>
</evidence>
<dbReference type="CDD" id="cd07327">
    <property type="entry name" value="M48B_HtpX_like"/>
    <property type="match status" value="1"/>
</dbReference>
<comment type="cofactor">
    <cofactor evidence="10">
        <name>Zn(2+)</name>
        <dbReference type="ChEBI" id="CHEBI:29105"/>
    </cofactor>
    <text evidence="10">Binds 1 zinc ion per subunit.</text>
</comment>
<name>A0A1G9P4G5_9EURY</name>
<evidence type="ECO:0000259" key="12">
    <source>
        <dbReference type="Pfam" id="PF01435"/>
    </source>
</evidence>
<evidence type="ECO:0000256" key="9">
    <source>
        <dbReference type="ARBA" id="ARBA00023136"/>
    </source>
</evidence>
<evidence type="ECO:0000256" key="2">
    <source>
        <dbReference type="ARBA" id="ARBA00022670"/>
    </source>
</evidence>
<organism evidence="13 14">
    <name type="scientific">Halogranum gelatinilyticum</name>
    <dbReference type="NCBI Taxonomy" id="660521"/>
    <lineage>
        <taxon>Archaea</taxon>
        <taxon>Methanobacteriati</taxon>
        <taxon>Methanobacteriota</taxon>
        <taxon>Stenosarchaea group</taxon>
        <taxon>Halobacteria</taxon>
        <taxon>Halobacteriales</taxon>
        <taxon>Haloferacaceae</taxon>
    </lineage>
</organism>
<evidence type="ECO:0000256" key="8">
    <source>
        <dbReference type="ARBA" id="ARBA00023049"/>
    </source>
</evidence>
<feature type="transmembrane region" description="Helical" evidence="11">
    <location>
        <begin position="177"/>
        <end position="203"/>
    </location>
</feature>
<comment type="similarity">
    <text evidence="10">Belongs to the peptidase M48 family.</text>
</comment>
<keyword evidence="9 11" id="KW-0472">Membrane</keyword>
<evidence type="ECO:0000256" key="1">
    <source>
        <dbReference type="ARBA" id="ARBA00022475"/>
    </source>
</evidence>
<dbReference type="Gene3D" id="3.30.2010.10">
    <property type="entry name" value="Metalloproteases ('zincins'), catalytic domain"/>
    <property type="match status" value="1"/>
</dbReference>
<dbReference type="InterPro" id="IPR050083">
    <property type="entry name" value="HtpX_protease"/>
</dbReference>
<evidence type="ECO:0000256" key="5">
    <source>
        <dbReference type="ARBA" id="ARBA00022801"/>
    </source>
</evidence>
<keyword evidence="1" id="KW-1003">Cell membrane</keyword>
<feature type="transmembrane region" description="Helical" evidence="11">
    <location>
        <begin position="37"/>
        <end position="56"/>
    </location>
</feature>
<keyword evidence="5 10" id="KW-0378">Hydrolase</keyword>
<feature type="transmembrane region" description="Helical" evidence="11">
    <location>
        <begin position="7"/>
        <end position="31"/>
    </location>
</feature>
<evidence type="ECO:0000313" key="14">
    <source>
        <dbReference type="Proteomes" id="UP000199451"/>
    </source>
</evidence>
<dbReference type="Proteomes" id="UP000199451">
    <property type="component" value="Unassembled WGS sequence"/>
</dbReference>
<dbReference type="GO" id="GO:0004222">
    <property type="term" value="F:metalloendopeptidase activity"/>
    <property type="evidence" value="ECO:0007669"/>
    <property type="project" value="InterPro"/>
</dbReference>
<evidence type="ECO:0000256" key="10">
    <source>
        <dbReference type="RuleBase" id="RU003983"/>
    </source>
</evidence>
<keyword evidence="2 10" id="KW-0645">Protease</keyword>
<evidence type="ECO:0000256" key="7">
    <source>
        <dbReference type="ARBA" id="ARBA00022989"/>
    </source>
</evidence>
<dbReference type="GO" id="GO:0006508">
    <property type="term" value="P:proteolysis"/>
    <property type="evidence" value="ECO:0007669"/>
    <property type="project" value="UniProtKB-KW"/>
</dbReference>